<keyword evidence="2" id="KW-1185">Reference proteome</keyword>
<dbReference type="EMBL" id="JAYMYR010000003">
    <property type="protein sequence ID" value="KAK7373802.1"/>
    <property type="molecule type" value="Genomic_DNA"/>
</dbReference>
<dbReference type="PANTHER" id="PTHR33103">
    <property type="entry name" value="OS01G0153900 PROTEIN"/>
    <property type="match status" value="1"/>
</dbReference>
<dbReference type="InterPro" id="IPR007750">
    <property type="entry name" value="DUF674"/>
</dbReference>
<comment type="caution">
    <text evidence="1">The sequence shown here is derived from an EMBL/GenBank/DDBJ whole genome shotgun (WGS) entry which is preliminary data.</text>
</comment>
<protein>
    <recommendedName>
        <fullName evidence="3">DUF674 family protein</fullName>
    </recommendedName>
</protein>
<dbReference type="Pfam" id="PF05056">
    <property type="entry name" value="DUF674"/>
    <property type="match status" value="2"/>
</dbReference>
<gene>
    <name evidence="1" type="ORF">VNO80_07222</name>
</gene>
<name>A0AAN9RJP9_PHACN</name>
<evidence type="ECO:0000313" key="1">
    <source>
        <dbReference type="EMBL" id="KAK7373802.1"/>
    </source>
</evidence>
<sequence length="433" mass="49319">MSDEVPLILMVDKETDNVICAGANKEFVDVLYSFLTMPLGTIARLVQQESLRGPVQVGSLNTLYESVVNFNKEYLWSDSCKEMLVRPRNSSEYHCRSLKLNIDDTDPTSYFICPNFRECGMSMLNNLLVVPNIMYEDIESLRSFFESVLESYLERNEVNGLLSLEVITMNVNKRQILDLLKCCLLSKTALSHFFFVNKPILEDSSFRTPFVGYPSTLQIKVKIVVRKSNKKILYAEGAEDFAEFLLSFLTLPLGGVVLLLRTYSSMGSVDNLYNSIDALIEEKFFISKEDKCRLLYPNVAQHFQSNICKQMFPICEHTSTFYRDYPSISVTGSISHMQMHVDEEVRNCDNNENYKQMKLVDPKSSSEGLLKVHANLPAMFIVTDDLVVAPASLMSGYALVNRLKISLRDVTEKNVTIGIKEVRRFKTKALVFC</sequence>
<reference evidence="1 2" key="1">
    <citation type="submission" date="2024-01" db="EMBL/GenBank/DDBJ databases">
        <title>The genomes of 5 underutilized Papilionoideae crops provide insights into root nodulation and disease resistanc.</title>
        <authorList>
            <person name="Jiang F."/>
        </authorList>
    </citation>
    <scope>NUCLEOTIDE SEQUENCE [LARGE SCALE GENOMIC DNA]</scope>
    <source>
        <strain evidence="1">JINMINGXINNONG_FW02</strain>
        <tissue evidence="1">Leaves</tissue>
    </source>
</reference>
<dbReference type="Proteomes" id="UP001374584">
    <property type="component" value="Unassembled WGS sequence"/>
</dbReference>
<proteinExistence type="predicted"/>
<dbReference type="PANTHER" id="PTHR33103:SF27">
    <property type="entry name" value="OS04G0594700 PROTEIN"/>
    <property type="match status" value="1"/>
</dbReference>
<evidence type="ECO:0008006" key="3">
    <source>
        <dbReference type="Google" id="ProtNLM"/>
    </source>
</evidence>
<accession>A0AAN9RJP9</accession>
<organism evidence="1 2">
    <name type="scientific">Phaseolus coccineus</name>
    <name type="common">Scarlet runner bean</name>
    <name type="synonym">Phaseolus multiflorus</name>
    <dbReference type="NCBI Taxonomy" id="3886"/>
    <lineage>
        <taxon>Eukaryota</taxon>
        <taxon>Viridiplantae</taxon>
        <taxon>Streptophyta</taxon>
        <taxon>Embryophyta</taxon>
        <taxon>Tracheophyta</taxon>
        <taxon>Spermatophyta</taxon>
        <taxon>Magnoliopsida</taxon>
        <taxon>eudicotyledons</taxon>
        <taxon>Gunneridae</taxon>
        <taxon>Pentapetalae</taxon>
        <taxon>rosids</taxon>
        <taxon>fabids</taxon>
        <taxon>Fabales</taxon>
        <taxon>Fabaceae</taxon>
        <taxon>Papilionoideae</taxon>
        <taxon>50 kb inversion clade</taxon>
        <taxon>NPAAA clade</taxon>
        <taxon>indigoferoid/millettioid clade</taxon>
        <taxon>Phaseoleae</taxon>
        <taxon>Phaseolus</taxon>
    </lineage>
</organism>
<dbReference type="AlphaFoldDB" id="A0AAN9RJP9"/>
<evidence type="ECO:0000313" key="2">
    <source>
        <dbReference type="Proteomes" id="UP001374584"/>
    </source>
</evidence>